<name>A0A1G6YBM6_9GAMM</name>
<keyword evidence="3 6" id="KW-0975">Bacterial flagellum</keyword>
<evidence type="ECO:0000259" key="8">
    <source>
        <dbReference type="Pfam" id="PF06429"/>
    </source>
</evidence>
<evidence type="ECO:0000256" key="1">
    <source>
        <dbReference type="ARBA" id="ARBA00004117"/>
    </source>
</evidence>
<dbReference type="NCBIfam" id="NF009280">
    <property type="entry name" value="PRK12640.1"/>
    <property type="match status" value="1"/>
</dbReference>
<dbReference type="OrthoDB" id="9804559at2"/>
<accession>A0A1G6YBM6</accession>
<evidence type="ECO:0000256" key="2">
    <source>
        <dbReference type="ARBA" id="ARBA00009677"/>
    </source>
</evidence>
<dbReference type="AlphaFoldDB" id="A0A1G6YBM6"/>
<dbReference type="PANTHER" id="PTHR30435:SF18">
    <property type="entry name" value="FLAGELLAR BASAL-BODY ROD PROTEIN FLGF"/>
    <property type="match status" value="1"/>
</dbReference>
<dbReference type="GO" id="GO:0030694">
    <property type="term" value="C:bacterial-type flagellum basal body, rod"/>
    <property type="evidence" value="ECO:0007669"/>
    <property type="project" value="UniProtKB-UniRule"/>
</dbReference>
<comment type="subcellular location">
    <subcellularLocation>
        <location evidence="1 6">Bacterial flagellum basal body</location>
    </subcellularLocation>
</comment>
<dbReference type="InterPro" id="IPR053967">
    <property type="entry name" value="LlgE_F_G-like_D1"/>
</dbReference>
<keyword evidence="11" id="KW-1185">Reference proteome</keyword>
<comment type="similarity">
    <text evidence="2 6">Belongs to the flagella basal body rod proteins family.</text>
</comment>
<dbReference type="Pfam" id="PF06429">
    <property type="entry name" value="Flg_bbr_C"/>
    <property type="match status" value="1"/>
</dbReference>
<proteinExistence type="inferred from homology"/>
<evidence type="ECO:0000259" key="7">
    <source>
        <dbReference type="Pfam" id="PF00460"/>
    </source>
</evidence>
<keyword evidence="10" id="KW-0282">Flagellum</keyword>
<dbReference type="Pfam" id="PF00460">
    <property type="entry name" value="Flg_bb_rod"/>
    <property type="match status" value="1"/>
</dbReference>
<feature type="domain" description="Flagellar hook protein FlgE/F/G-like D1" evidence="9">
    <location>
        <begin position="87"/>
        <end position="145"/>
    </location>
</feature>
<evidence type="ECO:0000256" key="6">
    <source>
        <dbReference type="RuleBase" id="RU362116"/>
    </source>
</evidence>
<dbReference type="SUPFAM" id="SSF117143">
    <property type="entry name" value="Flagellar hook protein flgE"/>
    <property type="match status" value="1"/>
</dbReference>
<evidence type="ECO:0000313" key="11">
    <source>
        <dbReference type="Proteomes" id="UP000199603"/>
    </source>
</evidence>
<organism evidence="10 11">
    <name type="scientific">Aquimonas voraii</name>
    <dbReference type="NCBI Taxonomy" id="265719"/>
    <lineage>
        <taxon>Bacteria</taxon>
        <taxon>Pseudomonadati</taxon>
        <taxon>Pseudomonadota</taxon>
        <taxon>Gammaproteobacteria</taxon>
        <taxon>Lysobacterales</taxon>
        <taxon>Lysobacteraceae</taxon>
        <taxon>Aquimonas</taxon>
    </lineage>
</organism>
<evidence type="ECO:0000256" key="3">
    <source>
        <dbReference type="ARBA" id="ARBA00023143"/>
    </source>
</evidence>
<sequence length="247" mass="25592">MDKSLYVAMTGAASTLRAQGAVSQNLANVSTPGFRALLSHTETFKIEGHGLKSRYDATGVDGGFDNRMGPLLSTGKDTDVALREGLWLAVADGEGNEAYTRGGELQVNQNGLLTTAGGRPVLGENGPIAIPPHAKLEIAGDGSISIVPLGQGPETQAIVARIKVVEAPAAEITRGPDGLFRRSDGEPAAPVGGAVLMTGVIEGSNVNASDALVKMIELSRSFEMQIRSIKTADENARASNSLLRMGG</sequence>
<evidence type="ECO:0000256" key="5">
    <source>
        <dbReference type="ARBA" id="ARBA00040228"/>
    </source>
</evidence>
<dbReference type="Pfam" id="PF22692">
    <property type="entry name" value="LlgE_F_G_D1"/>
    <property type="match status" value="1"/>
</dbReference>
<dbReference type="InterPro" id="IPR010930">
    <property type="entry name" value="Flg_bb/hook_C_dom"/>
</dbReference>
<dbReference type="EMBL" id="FNAG01000009">
    <property type="protein sequence ID" value="SDD87874.1"/>
    <property type="molecule type" value="Genomic_DNA"/>
</dbReference>
<feature type="domain" description="Flagellar basal body rod protein N-terminal" evidence="7">
    <location>
        <begin position="5"/>
        <end position="35"/>
    </location>
</feature>
<dbReference type="InterPro" id="IPR037925">
    <property type="entry name" value="FlgE/F/G-like"/>
</dbReference>
<dbReference type="Proteomes" id="UP000199603">
    <property type="component" value="Unassembled WGS sequence"/>
</dbReference>
<dbReference type="InterPro" id="IPR020013">
    <property type="entry name" value="Flagellar_FlgE/F/G"/>
</dbReference>
<dbReference type="STRING" id="265719.SAMN04488509_10985"/>
<dbReference type="GO" id="GO:0071978">
    <property type="term" value="P:bacterial-type flagellum-dependent swarming motility"/>
    <property type="evidence" value="ECO:0007669"/>
    <property type="project" value="TreeGrafter"/>
</dbReference>
<keyword evidence="10" id="KW-0969">Cilium</keyword>
<dbReference type="NCBIfam" id="TIGR03506">
    <property type="entry name" value="FlgEFG_subfam"/>
    <property type="match status" value="1"/>
</dbReference>
<comment type="subunit">
    <text evidence="4 6">The basal body constitutes a major portion of the flagellar organelle and consists of five rings (E,L,P,S, and M) mounted on a central rod. The rod consists of about 26 subunits of FlgG in the distal portion, and FlgB, FlgC and FlgF are thought to build up the proximal portion of the rod with about 6 subunits each.</text>
</comment>
<protein>
    <recommendedName>
        <fullName evidence="5 6">Flagellar basal-body rod protein FlgF</fullName>
    </recommendedName>
</protein>
<evidence type="ECO:0000259" key="9">
    <source>
        <dbReference type="Pfam" id="PF22692"/>
    </source>
</evidence>
<dbReference type="InterPro" id="IPR001444">
    <property type="entry name" value="Flag_bb_rod_N"/>
</dbReference>
<keyword evidence="10" id="KW-0966">Cell projection</keyword>
<dbReference type="RefSeq" id="WP_091243818.1">
    <property type="nucleotide sequence ID" value="NZ_FNAG01000009.1"/>
</dbReference>
<evidence type="ECO:0000256" key="4">
    <source>
        <dbReference type="ARBA" id="ARBA00038560"/>
    </source>
</evidence>
<evidence type="ECO:0000313" key="10">
    <source>
        <dbReference type="EMBL" id="SDD87874.1"/>
    </source>
</evidence>
<reference evidence="10 11" key="1">
    <citation type="submission" date="2016-10" db="EMBL/GenBank/DDBJ databases">
        <authorList>
            <person name="de Groot N.N."/>
        </authorList>
    </citation>
    <scope>NUCLEOTIDE SEQUENCE [LARGE SCALE GENOMIC DNA]</scope>
    <source>
        <strain evidence="10 11">DSM 16957</strain>
    </source>
</reference>
<feature type="domain" description="Flagellar basal-body/hook protein C-terminal" evidence="8">
    <location>
        <begin position="198"/>
        <end position="242"/>
    </location>
</feature>
<gene>
    <name evidence="10" type="ORF">SAMN04488509_10985</name>
</gene>
<dbReference type="PANTHER" id="PTHR30435">
    <property type="entry name" value="FLAGELLAR PROTEIN"/>
    <property type="match status" value="1"/>
</dbReference>